<evidence type="ECO:0000313" key="1">
    <source>
        <dbReference type="EMBL" id="GAT59325.1"/>
    </source>
</evidence>
<evidence type="ECO:0008006" key="3">
    <source>
        <dbReference type="Google" id="ProtNLM"/>
    </source>
</evidence>
<accession>A0ABQ0M7I7</accession>
<proteinExistence type="predicted"/>
<gene>
    <name evidence="1" type="ORF">MCHLO_15637</name>
</gene>
<dbReference type="EMBL" id="DF849855">
    <property type="protein sequence ID" value="GAT59325.1"/>
    <property type="molecule type" value="Genomic_DNA"/>
</dbReference>
<keyword evidence="2" id="KW-1185">Reference proteome</keyword>
<evidence type="ECO:0000313" key="2">
    <source>
        <dbReference type="Proteomes" id="UP000815677"/>
    </source>
</evidence>
<sequence>MALRPRVAFEDLGADVLVLILSKLWMNKRLEVSSLSRKLRMILSPTLFRAVRWAPLRREFPPPAALRPYVQYAPHTSSKAYLTYSRMIVLAGDMTIVQTERGRETTTDLDYAAITAAFREGIPHLPLLTVLELAENMDRGLWPELLEALSLSPTLTRLFIDASWLSSKRQTPFQLRPTTTRLRMVIYPMTVSEPMARRRPRAIDIEGNNLRIVLESCRGTLENTVIPAELLFRAIDYSMHWSALQTIVVEGFWPYELEEREISPYNTPPPQDSRSPLLRFLEALPNLRSTTLNICAAAEDPDDLAYIVGPHHAPPLYPDSFLRHLEFFQFSSMQTDERILFFLPRGLRTLTFGQYPLQLDDGAQQPAVTASTLLDVFTQIDFPDLEALEIQYVVDELKKSMLSKIYSS</sequence>
<dbReference type="Proteomes" id="UP000815677">
    <property type="component" value="Unassembled WGS sequence"/>
</dbReference>
<protein>
    <recommendedName>
        <fullName evidence="3">F-box domain-containing protein</fullName>
    </recommendedName>
</protein>
<name>A0ABQ0M7I7_MYCCL</name>
<reference evidence="1" key="1">
    <citation type="submission" date="2014-09" db="EMBL/GenBank/DDBJ databases">
        <title>Genome sequence of the luminous mushroom Mycena chlorophos for searching fungal bioluminescence genes.</title>
        <authorList>
            <person name="Tanaka Y."/>
            <person name="Kasuga D."/>
            <person name="Oba Y."/>
            <person name="Hase S."/>
            <person name="Sato K."/>
            <person name="Oba Y."/>
            <person name="Sakakibara Y."/>
        </authorList>
    </citation>
    <scope>NUCLEOTIDE SEQUENCE</scope>
</reference>
<organism evidence="1 2">
    <name type="scientific">Mycena chlorophos</name>
    <name type="common">Agaric fungus</name>
    <name type="synonym">Agaricus chlorophos</name>
    <dbReference type="NCBI Taxonomy" id="658473"/>
    <lineage>
        <taxon>Eukaryota</taxon>
        <taxon>Fungi</taxon>
        <taxon>Dikarya</taxon>
        <taxon>Basidiomycota</taxon>
        <taxon>Agaricomycotina</taxon>
        <taxon>Agaricomycetes</taxon>
        <taxon>Agaricomycetidae</taxon>
        <taxon>Agaricales</taxon>
        <taxon>Marasmiineae</taxon>
        <taxon>Mycenaceae</taxon>
        <taxon>Mycena</taxon>
    </lineage>
</organism>